<organism evidence="2 4">
    <name type="scientific">Didymodactylos carnosus</name>
    <dbReference type="NCBI Taxonomy" id="1234261"/>
    <lineage>
        <taxon>Eukaryota</taxon>
        <taxon>Metazoa</taxon>
        <taxon>Spiralia</taxon>
        <taxon>Gnathifera</taxon>
        <taxon>Rotifera</taxon>
        <taxon>Eurotatoria</taxon>
        <taxon>Bdelloidea</taxon>
        <taxon>Philodinida</taxon>
        <taxon>Philodinidae</taxon>
        <taxon>Didymodactylos</taxon>
    </lineage>
</organism>
<sequence length="152" mass="17866">MKSALVFFPEVNLLLGDFYVSILAYVHHSFVENPIIPLAIFIHDHKNREAHDKLTNILKVHPSIEKKCIIISDGKLSFKNSFHDAFPVMKHLRCHNHYANDLKKWLKQDFNKQYRSISKRSKRSKTISVNENKHDDENEDAKNEDNDNDNIR</sequence>
<evidence type="ECO:0000256" key="1">
    <source>
        <dbReference type="SAM" id="MobiDB-lite"/>
    </source>
</evidence>
<reference evidence="2" key="1">
    <citation type="submission" date="2021-02" db="EMBL/GenBank/DDBJ databases">
        <authorList>
            <person name="Nowell W R."/>
        </authorList>
    </citation>
    <scope>NUCLEOTIDE SEQUENCE</scope>
</reference>
<dbReference type="EMBL" id="CAJOBC010005411">
    <property type="protein sequence ID" value="CAF3862867.1"/>
    <property type="molecule type" value="Genomic_DNA"/>
</dbReference>
<dbReference type="Proteomes" id="UP000663829">
    <property type="component" value="Unassembled WGS sequence"/>
</dbReference>
<dbReference type="OrthoDB" id="5791190at2759"/>
<accession>A0A814NXK9</accession>
<dbReference type="EMBL" id="CAJNOQ010005411">
    <property type="protein sequence ID" value="CAF1097757.1"/>
    <property type="molecule type" value="Genomic_DNA"/>
</dbReference>
<evidence type="ECO:0008006" key="5">
    <source>
        <dbReference type="Google" id="ProtNLM"/>
    </source>
</evidence>
<feature type="region of interest" description="Disordered" evidence="1">
    <location>
        <begin position="117"/>
        <end position="152"/>
    </location>
</feature>
<evidence type="ECO:0000313" key="4">
    <source>
        <dbReference type="Proteomes" id="UP000663829"/>
    </source>
</evidence>
<keyword evidence="4" id="KW-1185">Reference proteome</keyword>
<evidence type="ECO:0000313" key="2">
    <source>
        <dbReference type="EMBL" id="CAF1097757.1"/>
    </source>
</evidence>
<name>A0A814NXK9_9BILA</name>
<dbReference type="AlphaFoldDB" id="A0A814NXK9"/>
<protein>
    <recommendedName>
        <fullName evidence="5">MULE transposase domain-containing protein</fullName>
    </recommendedName>
</protein>
<proteinExistence type="predicted"/>
<gene>
    <name evidence="2" type="ORF">GPM918_LOCUS18590</name>
    <name evidence="3" type="ORF">SRO942_LOCUS18587</name>
</gene>
<dbReference type="Proteomes" id="UP000681722">
    <property type="component" value="Unassembled WGS sequence"/>
</dbReference>
<feature type="compositionally biased region" description="Basic and acidic residues" evidence="1">
    <location>
        <begin position="131"/>
        <end position="152"/>
    </location>
</feature>
<comment type="caution">
    <text evidence="2">The sequence shown here is derived from an EMBL/GenBank/DDBJ whole genome shotgun (WGS) entry which is preliminary data.</text>
</comment>
<evidence type="ECO:0000313" key="3">
    <source>
        <dbReference type="EMBL" id="CAF3862867.1"/>
    </source>
</evidence>